<dbReference type="EMBL" id="GECU01014825">
    <property type="protein sequence ID" value="JAS92881.1"/>
    <property type="molecule type" value="Transcribed_RNA"/>
</dbReference>
<name>A0A1B6J125_9HEMI</name>
<gene>
    <name evidence="1" type="ORF">g.50363</name>
</gene>
<evidence type="ECO:0000313" key="1">
    <source>
        <dbReference type="EMBL" id="JAS92881.1"/>
    </source>
</evidence>
<proteinExistence type="predicted"/>
<sequence>MVLQKRAIRVMAGIPPRDGCREAYKDLKILTVTALYILEVILHAHSLNLTRNNRHGRETRHGHNFNLTAHRTALFAKKPSYAGPKLFNALPTQLKQLEKSNLKRGLCCWLLIV</sequence>
<organism evidence="1">
    <name type="scientific">Homalodisca liturata</name>
    <dbReference type="NCBI Taxonomy" id="320908"/>
    <lineage>
        <taxon>Eukaryota</taxon>
        <taxon>Metazoa</taxon>
        <taxon>Ecdysozoa</taxon>
        <taxon>Arthropoda</taxon>
        <taxon>Hexapoda</taxon>
        <taxon>Insecta</taxon>
        <taxon>Pterygota</taxon>
        <taxon>Neoptera</taxon>
        <taxon>Paraneoptera</taxon>
        <taxon>Hemiptera</taxon>
        <taxon>Auchenorrhyncha</taxon>
        <taxon>Membracoidea</taxon>
        <taxon>Cicadellidae</taxon>
        <taxon>Cicadellinae</taxon>
        <taxon>Proconiini</taxon>
        <taxon>Homalodisca</taxon>
    </lineage>
</organism>
<reference evidence="1" key="1">
    <citation type="submission" date="2015-11" db="EMBL/GenBank/DDBJ databases">
        <title>De novo transcriptome assembly of four potential Pierce s Disease insect vectors from Arizona vineyards.</title>
        <authorList>
            <person name="Tassone E.E."/>
        </authorList>
    </citation>
    <scope>NUCLEOTIDE SEQUENCE</scope>
</reference>
<accession>A0A1B6J125</accession>
<protein>
    <submittedName>
        <fullName evidence="1">Uncharacterized protein</fullName>
    </submittedName>
</protein>
<dbReference type="AlphaFoldDB" id="A0A1B6J125"/>